<evidence type="ECO:0000313" key="3">
    <source>
        <dbReference type="Proteomes" id="UP001150924"/>
    </source>
</evidence>
<feature type="region of interest" description="Disordered" evidence="1">
    <location>
        <begin position="216"/>
        <end position="243"/>
    </location>
</feature>
<feature type="region of interest" description="Disordered" evidence="1">
    <location>
        <begin position="1"/>
        <end position="38"/>
    </location>
</feature>
<feature type="compositionally biased region" description="Basic and acidic residues" evidence="1">
    <location>
        <begin position="64"/>
        <end position="82"/>
    </location>
</feature>
<proteinExistence type="predicted"/>
<sequence>MSSGQQILAASGRRSRDCARANANRRGTRTTRRRRAGEAGHLLIGNAIDAAGVDNSASYTSGRSHCDEGRRGVGSRSDEIAGRARGRPGGTTRPSGIDPDRDRLIRDRGVSDGVLNFAGAEIGASKAAGVDPPDLHVPSVGIEGRGAGEDDEAVAAHEAVDHGTAVRVFSDERPVAAVEPDGRGGPAPVAKGLGAADELPGARGLVGLADGDHARARGGERFTEGRLGGLERRVSGDAASARS</sequence>
<gene>
    <name evidence="2" type="ORF">OV079_02970</name>
</gene>
<feature type="compositionally biased region" description="Basic residues" evidence="1">
    <location>
        <begin position="26"/>
        <end position="35"/>
    </location>
</feature>
<name>A0A9X3EI79_9BACT</name>
<dbReference type="Proteomes" id="UP001150924">
    <property type="component" value="Unassembled WGS sequence"/>
</dbReference>
<keyword evidence="3" id="KW-1185">Reference proteome</keyword>
<dbReference type="AlphaFoldDB" id="A0A9X3EI79"/>
<protein>
    <submittedName>
        <fullName evidence="2">Uncharacterized protein</fullName>
    </submittedName>
</protein>
<feature type="region of interest" description="Disordered" evidence="1">
    <location>
        <begin position="57"/>
        <end position="102"/>
    </location>
</feature>
<accession>A0A9X3EI79</accession>
<comment type="caution">
    <text evidence="2">The sequence shown here is derived from an EMBL/GenBank/DDBJ whole genome shotgun (WGS) entry which is preliminary data.</text>
</comment>
<evidence type="ECO:0000313" key="2">
    <source>
        <dbReference type="EMBL" id="MCY1004547.1"/>
    </source>
</evidence>
<evidence type="ECO:0000256" key="1">
    <source>
        <dbReference type="SAM" id="MobiDB-lite"/>
    </source>
</evidence>
<dbReference type="RefSeq" id="WP_267766101.1">
    <property type="nucleotide sequence ID" value="NZ_JAPNKE010000002.1"/>
</dbReference>
<reference evidence="2" key="1">
    <citation type="submission" date="2022-11" db="EMBL/GenBank/DDBJ databases">
        <title>Minimal conservation of predation-associated metabolite biosynthetic gene clusters underscores biosynthetic potential of Myxococcota including descriptions for ten novel species: Archangium lansinium sp. nov., Myxococcus landrumus sp. nov., Nannocystis bai.</title>
        <authorList>
            <person name="Ahearne A."/>
            <person name="Stevens C."/>
            <person name="Phillips K."/>
        </authorList>
    </citation>
    <scope>NUCLEOTIDE SEQUENCE</scope>
    <source>
        <strain evidence="2">Na p29</strain>
    </source>
</reference>
<dbReference type="EMBL" id="JAPNKE010000002">
    <property type="protein sequence ID" value="MCY1004547.1"/>
    <property type="molecule type" value="Genomic_DNA"/>
</dbReference>
<feature type="compositionally biased region" description="Basic and acidic residues" evidence="1">
    <location>
        <begin position="216"/>
        <end position="235"/>
    </location>
</feature>
<organism evidence="2 3">
    <name type="scientific">Nannocystis pusilla</name>
    <dbReference type="NCBI Taxonomy" id="889268"/>
    <lineage>
        <taxon>Bacteria</taxon>
        <taxon>Pseudomonadati</taxon>
        <taxon>Myxococcota</taxon>
        <taxon>Polyangia</taxon>
        <taxon>Nannocystales</taxon>
        <taxon>Nannocystaceae</taxon>
        <taxon>Nannocystis</taxon>
    </lineage>
</organism>